<dbReference type="GO" id="GO:0046491">
    <property type="term" value="P:L-methylmalonyl-CoA metabolic process"/>
    <property type="evidence" value="ECO:0007669"/>
    <property type="project" value="TreeGrafter"/>
</dbReference>
<comment type="similarity">
    <text evidence="1">Belongs to the methylmalonyl-CoA epimerase family.</text>
</comment>
<proteinExistence type="inferred from homology"/>
<dbReference type="AlphaFoldDB" id="A0A081LD56"/>
<evidence type="ECO:0000313" key="4">
    <source>
        <dbReference type="EMBL" id="KEP27182.1"/>
    </source>
</evidence>
<gene>
    <name evidence="4" type="ORF">BA70_16000</name>
</gene>
<dbReference type="EMBL" id="JOTP01000005">
    <property type="protein sequence ID" value="KEP27182.1"/>
    <property type="molecule type" value="Genomic_DNA"/>
</dbReference>
<keyword evidence="5" id="KW-1185">Reference proteome</keyword>
<dbReference type="Proteomes" id="UP000028091">
    <property type="component" value="Unassembled WGS sequence"/>
</dbReference>
<dbReference type="InterPro" id="IPR017515">
    <property type="entry name" value="MeMalonyl-CoA_epimerase"/>
</dbReference>
<organism evidence="4 5">
    <name type="scientific">Bacillus zhangzhouensis</name>
    <dbReference type="NCBI Taxonomy" id="1178540"/>
    <lineage>
        <taxon>Bacteria</taxon>
        <taxon>Bacillati</taxon>
        <taxon>Bacillota</taxon>
        <taxon>Bacilli</taxon>
        <taxon>Bacillales</taxon>
        <taxon>Bacillaceae</taxon>
        <taxon>Bacillus</taxon>
    </lineage>
</organism>
<dbReference type="InterPro" id="IPR037523">
    <property type="entry name" value="VOC_core"/>
</dbReference>
<dbReference type="PROSITE" id="PS51819">
    <property type="entry name" value="VOC"/>
    <property type="match status" value="1"/>
</dbReference>
<dbReference type="InterPro" id="IPR029068">
    <property type="entry name" value="Glyas_Bleomycin-R_OHBP_Dase"/>
</dbReference>
<evidence type="ECO:0000256" key="2">
    <source>
        <dbReference type="ARBA" id="ARBA00022723"/>
    </source>
</evidence>
<dbReference type="NCBIfam" id="TIGR03081">
    <property type="entry name" value="metmalonyl_epim"/>
    <property type="match status" value="1"/>
</dbReference>
<dbReference type="GO" id="GO:0046872">
    <property type="term" value="F:metal ion binding"/>
    <property type="evidence" value="ECO:0007669"/>
    <property type="project" value="UniProtKB-KW"/>
</dbReference>
<sequence length="140" mass="15752">MNQIDHIAIAVFSIKETSHTLHQLFNWQFSDIQEIPEQEIKASFASLGDLHIELIEPMADHSKLHTFLTKRGEGLHHIALKSDDIQADLTHLDHLDVQLLQKTAQMGASGKRIAFISPKETAGVLFELCEPLKGEKYGDE</sequence>
<dbReference type="eggNOG" id="COG0346">
    <property type="taxonomic scope" value="Bacteria"/>
</dbReference>
<accession>A0A081LD56</accession>
<dbReference type="PANTHER" id="PTHR43048:SF3">
    <property type="entry name" value="METHYLMALONYL-COA EPIMERASE, MITOCHONDRIAL"/>
    <property type="match status" value="1"/>
</dbReference>
<dbReference type="InterPro" id="IPR051785">
    <property type="entry name" value="MMCE/EMCE_epimerase"/>
</dbReference>
<dbReference type="RefSeq" id="WP_034319773.1">
    <property type="nucleotide sequence ID" value="NZ_JOTP01000005.1"/>
</dbReference>
<feature type="domain" description="VOC" evidence="3">
    <location>
        <begin position="3"/>
        <end position="131"/>
    </location>
</feature>
<dbReference type="Pfam" id="PF13669">
    <property type="entry name" value="Glyoxalase_4"/>
    <property type="match status" value="1"/>
</dbReference>
<reference evidence="4 5" key="1">
    <citation type="submission" date="2012-09" db="EMBL/GenBank/DDBJ databases">
        <title>Genome Sequence of Bacillus sp. DW5-4.</title>
        <authorList>
            <person name="Lai Q."/>
            <person name="Liu Y."/>
            <person name="Shao Z."/>
        </authorList>
    </citation>
    <scope>NUCLEOTIDE SEQUENCE [LARGE SCALE GENOMIC DNA]</scope>
    <source>
        <strain evidence="4 5">DW5-4</strain>
    </source>
</reference>
<name>A0A081LD56_9BACI</name>
<evidence type="ECO:0000313" key="5">
    <source>
        <dbReference type="Proteomes" id="UP000028091"/>
    </source>
</evidence>
<evidence type="ECO:0000259" key="3">
    <source>
        <dbReference type="PROSITE" id="PS51819"/>
    </source>
</evidence>
<evidence type="ECO:0000256" key="1">
    <source>
        <dbReference type="ARBA" id="ARBA00009308"/>
    </source>
</evidence>
<comment type="caution">
    <text evidence="4">The sequence shown here is derived from an EMBL/GenBank/DDBJ whole genome shotgun (WGS) entry which is preliminary data.</text>
</comment>
<keyword evidence="2" id="KW-0479">Metal-binding</keyword>
<dbReference type="GO" id="GO:0004493">
    <property type="term" value="F:methylmalonyl-CoA epimerase activity"/>
    <property type="evidence" value="ECO:0007669"/>
    <property type="project" value="TreeGrafter"/>
</dbReference>
<dbReference type="OrthoDB" id="9788468at2"/>
<dbReference type="Gene3D" id="3.10.180.10">
    <property type="entry name" value="2,3-Dihydroxybiphenyl 1,2-Dioxygenase, domain 1"/>
    <property type="match status" value="1"/>
</dbReference>
<dbReference type="PANTHER" id="PTHR43048">
    <property type="entry name" value="METHYLMALONYL-COA EPIMERASE"/>
    <property type="match status" value="1"/>
</dbReference>
<protein>
    <submittedName>
        <fullName evidence="4">Glyoxalase</fullName>
    </submittedName>
</protein>
<dbReference type="SUPFAM" id="SSF54593">
    <property type="entry name" value="Glyoxalase/Bleomycin resistance protein/Dihydroxybiphenyl dioxygenase"/>
    <property type="match status" value="1"/>
</dbReference>
<dbReference type="CDD" id="cd07249">
    <property type="entry name" value="MMCE"/>
    <property type="match status" value="1"/>
</dbReference>